<keyword evidence="5" id="KW-0804">Transcription</keyword>
<evidence type="ECO:0000256" key="6">
    <source>
        <dbReference type="ARBA" id="ARBA00023242"/>
    </source>
</evidence>
<evidence type="ECO:0000256" key="2">
    <source>
        <dbReference type="ARBA" id="ARBA00022723"/>
    </source>
</evidence>
<protein>
    <recommendedName>
        <fullName evidence="8">Zn(2)-C6 fungal-type domain-containing protein</fullName>
    </recommendedName>
</protein>
<evidence type="ECO:0000313" key="9">
    <source>
        <dbReference type="EMBL" id="OJJ29825.1"/>
    </source>
</evidence>
<dbReference type="STRING" id="1073089.A0A1L9R4G7"/>
<name>A0A1L9R4G7_ASPWE</name>
<comment type="subcellular location">
    <subcellularLocation>
        <location evidence="1">Nucleus</location>
    </subcellularLocation>
</comment>
<evidence type="ECO:0000259" key="8">
    <source>
        <dbReference type="PROSITE" id="PS50048"/>
    </source>
</evidence>
<dbReference type="RefSeq" id="XP_040683502.1">
    <property type="nucleotide sequence ID" value="XM_040829121.1"/>
</dbReference>
<dbReference type="GO" id="GO:0008270">
    <property type="term" value="F:zinc ion binding"/>
    <property type="evidence" value="ECO:0007669"/>
    <property type="project" value="InterPro"/>
</dbReference>
<feature type="domain" description="Zn(2)-C6 fungal-type" evidence="8">
    <location>
        <begin position="16"/>
        <end position="46"/>
    </location>
</feature>
<evidence type="ECO:0000256" key="7">
    <source>
        <dbReference type="SAM" id="MobiDB-lite"/>
    </source>
</evidence>
<dbReference type="PANTHER" id="PTHR47338">
    <property type="entry name" value="ZN(II)2CYS6 TRANSCRIPTION FACTOR (EUROFUNG)-RELATED"/>
    <property type="match status" value="1"/>
</dbReference>
<keyword evidence="2" id="KW-0479">Metal-binding</keyword>
<dbReference type="AlphaFoldDB" id="A0A1L9R4G7"/>
<dbReference type="CDD" id="cd12148">
    <property type="entry name" value="fungal_TF_MHR"/>
    <property type="match status" value="1"/>
</dbReference>
<dbReference type="GO" id="GO:0005634">
    <property type="term" value="C:nucleus"/>
    <property type="evidence" value="ECO:0007669"/>
    <property type="project" value="UniProtKB-SubCell"/>
</dbReference>
<dbReference type="SUPFAM" id="SSF57701">
    <property type="entry name" value="Zn2/Cys6 DNA-binding domain"/>
    <property type="match status" value="1"/>
</dbReference>
<dbReference type="GeneID" id="63744969"/>
<keyword evidence="4" id="KW-0238">DNA-binding</keyword>
<dbReference type="CDD" id="cd00067">
    <property type="entry name" value="GAL4"/>
    <property type="match status" value="1"/>
</dbReference>
<evidence type="ECO:0000256" key="1">
    <source>
        <dbReference type="ARBA" id="ARBA00004123"/>
    </source>
</evidence>
<dbReference type="GO" id="GO:0000981">
    <property type="term" value="F:DNA-binding transcription factor activity, RNA polymerase II-specific"/>
    <property type="evidence" value="ECO:0007669"/>
    <property type="project" value="InterPro"/>
</dbReference>
<dbReference type="OrthoDB" id="2943660at2759"/>
<organism evidence="9 10">
    <name type="scientific">Aspergillus wentii DTO 134E9</name>
    <dbReference type="NCBI Taxonomy" id="1073089"/>
    <lineage>
        <taxon>Eukaryota</taxon>
        <taxon>Fungi</taxon>
        <taxon>Dikarya</taxon>
        <taxon>Ascomycota</taxon>
        <taxon>Pezizomycotina</taxon>
        <taxon>Eurotiomycetes</taxon>
        <taxon>Eurotiomycetidae</taxon>
        <taxon>Eurotiales</taxon>
        <taxon>Aspergillaceae</taxon>
        <taxon>Aspergillus</taxon>
        <taxon>Aspergillus subgen. Cremei</taxon>
    </lineage>
</organism>
<keyword evidence="10" id="KW-1185">Reference proteome</keyword>
<dbReference type="PROSITE" id="PS50048">
    <property type="entry name" value="ZN2_CY6_FUNGAL_2"/>
    <property type="match status" value="1"/>
</dbReference>
<dbReference type="PROSITE" id="PS00463">
    <property type="entry name" value="ZN2_CY6_FUNGAL_1"/>
    <property type="match status" value="1"/>
</dbReference>
<keyword evidence="3" id="KW-0805">Transcription regulation</keyword>
<sequence length="679" mass="75854">MASTGDERPVKRARQACEPCRRKKTRCSGERPICSYCERLGQQCVYATGDSGEEEVGFARQIGYRMSKIEDKLEDLMDCIGRRSAPPRAPSPTAPAPNLQPYPISFQDAHESDISAVQLYLTYCNAQPLLLFNERTSATSLETRDPEILFAVQALGMRFGGGGLTGEHTQLQIRQKTDRACQLVMARLAGGAVELSTIQVLCLLSILDFTGRSIHQSLCGNVIRAGLNIRLASYFMENLRICSPESLKNLETERDERKLCLAAVIMLQNILGFSQRPSQDEGASLHGEFGWGPSSLPHRSQTSMIRGSGDARVDRGIGVTNLQVSEVWAVACNYAESHVGVDAPPPWSPYSDYSIITYRHTDFDSRIPLRYRLHASRFQDHSPVELHQRRDYWAAFLFLQMVYHAIPCLLNHPFLLSMRLRNFRRTMPQSFLRNSFEQLTLHSGWILHFLDLIEMKGFEVSDPTLAHCVAIVATIYLQHSFVEDPAFNQKAQLGFDKCLRFLQAMGLRWPHIDRQVRQLQQLRDSISAGARMSDTDTPSASNHNRKWSVNLQLLWKILVYSHASRTSNPSNDIFGPGLAKDSIEYSRTSSANDMPDPDFALIGSAGISGHKAVAPELVTYPPEQIESPMHVLGSGQTPSSDLYGSVVDPSLGVAGGDTLFLQLQDYGRAFEDWLSLNPT</sequence>
<dbReference type="InterPro" id="IPR036864">
    <property type="entry name" value="Zn2-C6_fun-type_DNA-bd_sf"/>
</dbReference>
<accession>A0A1L9R4G7</accession>
<dbReference type="GO" id="GO:0003677">
    <property type="term" value="F:DNA binding"/>
    <property type="evidence" value="ECO:0007669"/>
    <property type="project" value="UniProtKB-KW"/>
</dbReference>
<evidence type="ECO:0000256" key="3">
    <source>
        <dbReference type="ARBA" id="ARBA00023015"/>
    </source>
</evidence>
<gene>
    <name evidence="9" type="ORF">ASPWEDRAFT_121939</name>
</gene>
<dbReference type="Proteomes" id="UP000184383">
    <property type="component" value="Unassembled WGS sequence"/>
</dbReference>
<feature type="compositionally biased region" description="Pro residues" evidence="7">
    <location>
        <begin position="87"/>
        <end position="100"/>
    </location>
</feature>
<dbReference type="VEuPathDB" id="FungiDB:ASPWEDRAFT_121939"/>
<dbReference type="PANTHER" id="PTHR47338:SF9">
    <property type="entry name" value="ZN(II)2CYS6 TRANSCRIPTION FACTOR (EUROFUNG)"/>
    <property type="match status" value="1"/>
</dbReference>
<dbReference type="InterPro" id="IPR001138">
    <property type="entry name" value="Zn2Cys6_DnaBD"/>
</dbReference>
<dbReference type="Gene3D" id="4.10.240.10">
    <property type="entry name" value="Zn(2)-C6 fungal-type DNA-binding domain"/>
    <property type="match status" value="1"/>
</dbReference>
<dbReference type="EMBL" id="KV878218">
    <property type="protein sequence ID" value="OJJ29825.1"/>
    <property type="molecule type" value="Genomic_DNA"/>
</dbReference>
<keyword evidence="6" id="KW-0539">Nucleus</keyword>
<reference evidence="10" key="1">
    <citation type="journal article" date="2017" name="Genome Biol.">
        <title>Comparative genomics reveals high biological diversity and specific adaptations in the industrially and medically important fungal genus Aspergillus.</title>
        <authorList>
            <person name="de Vries R.P."/>
            <person name="Riley R."/>
            <person name="Wiebenga A."/>
            <person name="Aguilar-Osorio G."/>
            <person name="Amillis S."/>
            <person name="Uchima C.A."/>
            <person name="Anderluh G."/>
            <person name="Asadollahi M."/>
            <person name="Askin M."/>
            <person name="Barry K."/>
            <person name="Battaglia E."/>
            <person name="Bayram O."/>
            <person name="Benocci T."/>
            <person name="Braus-Stromeyer S.A."/>
            <person name="Caldana C."/>
            <person name="Canovas D."/>
            <person name="Cerqueira G.C."/>
            <person name="Chen F."/>
            <person name="Chen W."/>
            <person name="Choi C."/>
            <person name="Clum A."/>
            <person name="Dos Santos R.A."/>
            <person name="Damasio A.R."/>
            <person name="Diallinas G."/>
            <person name="Emri T."/>
            <person name="Fekete E."/>
            <person name="Flipphi M."/>
            <person name="Freyberg S."/>
            <person name="Gallo A."/>
            <person name="Gournas C."/>
            <person name="Habgood R."/>
            <person name="Hainaut M."/>
            <person name="Harispe M.L."/>
            <person name="Henrissat B."/>
            <person name="Hilden K.S."/>
            <person name="Hope R."/>
            <person name="Hossain A."/>
            <person name="Karabika E."/>
            <person name="Karaffa L."/>
            <person name="Karanyi Z."/>
            <person name="Krasevec N."/>
            <person name="Kuo A."/>
            <person name="Kusch H."/>
            <person name="LaButti K."/>
            <person name="Lagendijk E.L."/>
            <person name="Lapidus A."/>
            <person name="Levasseur A."/>
            <person name="Lindquist E."/>
            <person name="Lipzen A."/>
            <person name="Logrieco A.F."/>
            <person name="MacCabe A."/>
            <person name="Maekelae M.R."/>
            <person name="Malavazi I."/>
            <person name="Melin P."/>
            <person name="Meyer V."/>
            <person name="Mielnichuk N."/>
            <person name="Miskei M."/>
            <person name="Molnar A.P."/>
            <person name="Mule G."/>
            <person name="Ngan C.Y."/>
            <person name="Orejas M."/>
            <person name="Orosz E."/>
            <person name="Ouedraogo J.P."/>
            <person name="Overkamp K.M."/>
            <person name="Park H.-S."/>
            <person name="Perrone G."/>
            <person name="Piumi F."/>
            <person name="Punt P.J."/>
            <person name="Ram A.F."/>
            <person name="Ramon A."/>
            <person name="Rauscher S."/>
            <person name="Record E."/>
            <person name="Riano-Pachon D.M."/>
            <person name="Robert V."/>
            <person name="Roehrig J."/>
            <person name="Ruller R."/>
            <person name="Salamov A."/>
            <person name="Salih N.S."/>
            <person name="Samson R.A."/>
            <person name="Sandor E."/>
            <person name="Sanguinetti M."/>
            <person name="Schuetze T."/>
            <person name="Sepcic K."/>
            <person name="Shelest E."/>
            <person name="Sherlock G."/>
            <person name="Sophianopoulou V."/>
            <person name="Squina F.M."/>
            <person name="Sun H."/>
            <person name="Susca A."/>
            <person name="Todd R.B."/>
            <person name="Tsang A."/>
            <person name="Unkles S.E."/>
            <person name="van de Wiele N."/>
            <person name="van Rossen-Uffink D."/>
            <person name="Oliveira J.V."/>
            <person name="Vesth T.C."/>
            <person name="Visser J."/>
            <person name="Yu J.-H."/>
            <person name="Zhou M."/>
            <person name="Andersen M.R."/>
            <person name="Archer D.B."/>
            <person name="Baker S.E."/>
            <person name="Benoit I."/>
            <person name="Brakhage A.A."/>
            <person name="Braus G.H."/>
            <person name="Fischer R."/>
            <person name="Frisvad J.C."/>
            <person name="Goldman G.H."/>
            <person name="Houbraken J."/>
            <person name="Oakley B."/>
            <person name="Pocsi I."/>
            <person name="Scazzocchio C."/>
            <person name="Seiboth B."/>
            <person name="vanKuyk P.A."/>
            <person name="Wortman J."/>
            <person name="Dyer P.S."/>
            <person name="Grigoriev I.V."/>
        </authorList>
    </citation>
    <scope>NUCLEOTIDE SEQUENCE [LARGE SCALE GENOMIC DNA]</scope>
    <source>
        <strain evidence="10">DTO 134E9</strain>
    </source>
</reference>
<evidence type="ECO:0000256" key="5">
    <source>
        <dbReference type="ARBA" id="ARBA00023163"/>
    </source>
</evidence>
<dbReference type="Pfam" id="PF00172">
    <property type="entry name" value="Zn_clus"/>
    <property type="match status" value="1"/>
</dbReference>
<dbReference type="InterPro" id="IPR050815">
    <property type="entry name" value="TF_fung"/>
</dbReference>
<evidence type="ECO:0000256" key="4">
    <source>
        <dbReference type="ARBA" id="ARBA00023125"/>
    </source>
</evidence>
<feature type="region of interest" description="Disordered" evidence="7">
    <location>
        <begin position="81"/>
        <end position="102"/>
    </location>
</feature>
<proteinExistence type="predicted"/>
<evidence type="ECO:0000313" key="10">
    <source>
        <dbReference type="Proteomes" id="UP000184383"/>
    </source>
</evidence>
<dbReference type="SMART" id="SM00066">
    <property type="entry name" value="GAL4"/>
    <property type="match status" value="1"/>
</dbReference>